<gene>
    <name evidence="1" type="ORF">D5396_09735</name>
</gene>
<name>A0ABX9P2E6_9GAMM</name>
<sequence>MRWPRSLTRIPYSGKLIGISSLAAFPHHEIFRDNNIIICISSGVLSTLRSYSGALWSFTPFILLTKLHGDSNGHFIHLNRQHDTNHEYSFNK</sequence>
<protein>
    <submittedName>
        <fullName evidence="1">Uncharacterized protein</fullName>
    </submittedName>
</protein>
<dbReference type="Proteomes" id="UP000284119">
    <property type="component" value="Unassembled WGS sequence"/>
</dbReference>
<keyword evidence="2" id="KW-1185">Reference proteome</keyword>
<organism evidence="1 2">
    <name type="scientific">Rahnella inusitata</name>
    <dbReference type="NCBI Taxonomy" id="58169"/>
    <lineage>
        <taxon>Bacteria</taxon>
        <taxon>Pseudomonadati</taxon>
        <taxon>Pseudomonadota</taxon>
        <taxon>Gammaproteobacteria</taxon>
        <taxon>Enterobacterales</taxon>
        <taxon>Yersiniaceae</taxon>
        <taxon>Rahnella</taxon>
    </lineage>
</organism>
<comment type="caution">
    <text evidence="1">The sequence shown here is derived from an EMBL/GenBank/DDBJ whole genome shotgun (WGS) entry which is preliminary data.</text>
</comment>
<evidence type="ECO:0000313" key="2">
    <source>
        <dbReference type="Proteomes" id="UP000284119"/>
    </source>
</evidence>
<dbReference type="EMBL" id="RAHG01000003">
    <property type="protein sequence ID" value="RJT14244.1"/>
    <property type="molecule type" value="Genomic_DNA"/>
</dbReference>
<evidence type="ECO:0000313" key="1">
    <source>
        <dbReference type="EMBL" id="RJT14244.1"/>
    </source>
</evidence>
<proteinExistence type="predicted"/>
<reference evidence="1 2" key="1">
    <citation type="submission" date="2018-09" db="EMBL/GenBank/DDBJ databases">
        <authorList>
            <person name="Le Fleche-Mateos A."/>
        </authorList>
    </citation>
    <scope>NUCLEOTIDE SEQUENCE [LARGE SCALE GENOMIC DNA]</scope>
    <source>
        <strain evidence="1 2">DSM 30078</strain>
    </source>
</reference>
<accession>A0ABX9P2E6</accession>